<organism evidence="5 6">
    <name type="scientific">Woeseia oceani</name>
    <dbReference type="NCBI Taxonomy" id="1548547"/>
    <lineage>
        <taxon>Bacteria</taxon>
        <taxon>Pseudomonadati</taxon>
        <taxon>Pseudomonadota</taxon>
        <taxon>Gammaproteobacteria</taxon>
        <taxon>Woeseiales</taxon>
        <taxon>Woeseiaceae</taxon>
        <taxon>Woeseia</taxon>
    </lineage>
</organism>
<dbReference type="GO" id="GO:0004848">
    <property type="term" value="F:ureidoglycolate hydrolase activity"/>
    <property type="evidence" value="ECO:0007669"/>
    <property type="project" value="InterPro"/>
</dbReference>
<dbReference type="GO" id="GO:0006144">
    <property type="term" value="P:purine nucleobase metabolic process"/>
    <property type="evidence" value="ECO:0007669"/>
    <property type="project" value="UniProtKB-KW"/>
</dbReference>
<evidence type="ECO:0000256" key="3">
    <source>
        <dbReference type="ARBA" id="ARBA00023239"/>
    </source>
</evidence>
<keyword evidence="6" id="KW-1185">Reference proteome</keyword>
<dbReference type="AlphaFoldDB" id="A0A193LIN2"/>
<dbReference type="KEGG" id="woc:BA177_15350"/>
<keyword evidence="3" id="KW-0456">Lyase</keyword>
<evidence type="ECO:0000313" key="5">
    <source>
        <dbReference type="EMBL" id="ANO52380.1"/>
    </source>
</evidence>
<dbReference type="InterPro" id="IPR011051">
    <property type="entry name" value="RmlC_Cupin_sf"/>
</dbReference>
<dbReference type="STRING" id="1548547.BA177_15350"/>
<evidence type="ECO:0000313" key="6">
    <source>
        <dbReference type="Proteomes" id="UP000092695"/>
    </source>
</evidence>
<dbReference type="PANTHER" id="PTHR21221:SF1">
    <property type="entry name" value="UREIDOGLYCOLATE LYASE"/>
    <property type="match status" value="1"/>
</dbReference>
<dbReference type="PIRSF" id="PIRSF017306">
    <property type="entry name" value="Ureidogly_hydro"/>
    <property type="match status" value="1"/>
</dbReference>
<name>A0A193LIN2_9GAMM</name>
<dbReference type="CDD" id="cd20298">
    <property type="entry name" value="cupin_UAH"/>
    <property type="match status" value="1"/>
</dbReference>
<comment type="catalytic activity">
    <reaction evidence="4">
        <text>(S)-ureidoglycolate = urea + glyoxylate</text>
        <dbReference type="Rhea" id="RHEA:11304"/>
        <dbReference type="ChEBI" id="CHEBI:16199"/>
        <dbReference type="ChEBI" id="CHEBI:36655"/>
        <dbReference type="ChEBI" id="CHEBI:57296"/>
        <dbReference type="EC" id="4.3.2.3"/>
    </reaction>
</comment>
<dbReference type="Proteomes" id="UP000092695">
    <property type="component" value="Chromosome"/>
</dbReference>
<dbReference type="InterPro" id="IPR024060">
    <property type="entry name" value="Ureidoglycolate_lyase_dom_sf"/>
</dbReference>
<proteinExistence type="predicted"/>
<dbReference type="GO" id="GO:0000256">
    <property type="term" value="P:allantoin catabolic process"/>
    <property type="evidence" value="ECO:0007669"/>
    <property type="project" value="InterPro"/>
</dbReference>
<dbReference type="InterPro" id="IPR007247">
    <property type="entry name" value="Ureidogly_lyase"/>
</dbReference>
<accession>A0A193LIN2</accession>
<evidence type="ECO:0000256" key="2">
    <source>
        <dbReference type="ARBA" id="ARBA00022631"/>
    </source>
</evidence>
<dbReference type="SUPFAM" id="SSF51182">
    <property type="entry name" value="RmlC-like cupins"/>
    <property type="match status" value="1"/>
</dbReference>
<dbReference type="Pfam" id="PF04115">
    <property type="entry name" value="Ureidogly_lyase"/>
    <property type="match status" value="1"/>
</dbReference>
<dbReference type="InterPro" id="IPR047233">
    <property type="entry name" value="UAH_cupin"/>
</dbReference>
<evidence type="ECO:0000256" key="4">
    <source>
        <dbReference type="ARBA" id="ARBA00047684"/>
    </source>
</evidence>
<evidence type="ECO:0008006" key="7">
    <source>
        <dbReference type="Google" id="ProtNLM"/>
    </source>
</evidence>
<dbReference type="GO" id="GO:0050385">
    <property type="term" value="F:ureidoglycolate lyase activity"/>
    <property type="evidence" value="ECO:0007669"/>
    <property type="project" value="UniProtKB-EC"/>
</dbReference>
<dbReference type="RefSeq" id="WP_068617635.1">
    <property type="nucleotide sequence ID" value="NZ_CP016268.1"/>
</dbReference>
<reference evidence="5 6" key="1">
    <citation type="submission" date="2016-06" db="EMBL/GenBank/DDBJ databases">
        <title>Complete genome sequence of a deep-branching marine Gamma Proteobacterium Woeseia oceani type strain XK5.</title>
        <authorList>
            <person name="Mu D."/>
            <person name="Du Z."/>
        </authorList>
    </citation>
    <scope>NUCLEOTIDE SEQUENCE [LARGE SCALE GENOMIC DNA]</scope>
    <source>
        <strain evidence="5 6">XK5</strain>
    </source>
</reference>
<dbReference type="Gene3D" id="2.60.120.480">
    <property type="entry name" value="Ureidoglycolate hydrolase"/>
    <property type="match status" value="1"/>
</dbReference>
<evidence type="ECO:0000256" key="1">
    <source>
        <dbReference type="ARBA" id="ARBA00011738"/>
    </source>
</evidence>
<protein>
    <recommendedName>
        <fullName evidence="7">Ureidoglycolate hydrolase</fullName>
    </recommendedName>
</protein>
<keyword evidence="2" id="KW-0659">Purine metabolism</keyword>
<dbReference type="OrthoDB" id="9804602at2"/>
<dbReference type="PANTHER" id="PTHR21221">
    <property type="entry name" value="UREIDOGLYCOLATE HYDROLASE"/>
    <property type="match status" value="1"/>
</dbReference>
<dbReference type="EMBL" id="CP016268">
    <property type="protein sequence ID" value="ANO52380.1"/>
    <property type="molecule type" value="Genomic_DNA"/>
</dbReference>
<sequence>MADRILEPLPLTAERFAPYGDVIGATASERSSMNEARFERFDDLARLDIDESGDGHVAVSIVRSRTATALPYRFDMIERHPLGSQAFIPLSGFRFIVVVAKAGESVNAADLQAFVTNGSQGINYHRSIWHMPLIALAENQDFLLIDRAGSTHNCEQLVLSDAVVLQAP</sequence>
<comment type="subunit">
    <text evidence="1">Homodimer.</text>
</comment>
<gene>
    <name evidence="5" type="ORF">BA177_15350</name>
</gene>